<keyword evidence="2" id="KW-1185">Reference proteome</keyword>
<accession>A0ACB7YEC9</accession>
<evidence type="ECO:0000313" key="1">
    <source>
        <dbReference type="EMBL" id="KAH7851115.1"/>
    </source>
</evidence>
<comment type="caution">
    <text evidence="1">The sequence shown here is derived from an EMBL/GenBank/DDBJ whole genome shotgun (WGS) entry which is preliminary data.</text>
</comment>
<organism evidence="1 2">
    <name type="scientific">Vaccinium darrowii</name>
    <dbReference type="NCBI Taxonomy" id="229202"/>
    <lineage>
        <taxon>Eukaryota</taxon>
        <taxon>Viridiplantae</taxon>
        <taxon>Streptophyta</taxon>
        <taxon>Embryophyta</taxon>
        <taxon>Tracheophyta</taxon>
        <taxon>Spermatophyta</taxon>
        <taxon>Magnoliopsida</taxon>
        <taxon>eudicotyledons</taxon>
        <taxon>Gunneridae</taxon>
        <taxon>Pentapetalae</taxon>
        <taxon>asterids</taxon>
        <taxon>Ericales</taxon>
        <taxon>Ericaceae</taxon>
        <taxon>Vaccinioideae</taxon>
        <taxon>Vaccinieae</taxon>
        <taxon>Vaccinium</taxon>
    </lineage>
</organism>
<reference evidence="1 2" key="1">
    <citation type="journal article" date="2021" name="Hortic Res">
        <title>High-quality reference genome and annotation aids understanding of berry development for evergreen blueberry (Vaccinium darrowii).</title>
        <authorList>
            <person name="Yu J."/>
            <person name="Hulse-Kemp A.M."/>
            <person name="Babiker E."/>
            <person name="Staton M."/>
        </authorList>
    </citation>
    <scope>NUCLEOTIDE SEQUENCE [LARGE SCALE GENOMIC DNA]</scope>
    <source>
        <strain evidence="2">cv. NJ 8807/NJ 8810</strain>
        <tissue evidence="1">Young leaf</tissue>
    </source>
</reference>
<sequence length="582" mass="65297">MLPNLGRKVTVFTLNNDEELRNAFTIGSSKKELDILVDGGYESSDGKENDCQNDVNQQELELAEPSKRSDGQELPQNLPSSMPQNQNKGQGKRKKPSSPFIFFSATVCKDLRQSQQDIDDFGKHTLTQKEIGEKWNSLPEHDKQPYKEMAMLDAQQFAKEKAPQLPKPRKIYMQNRIALPSIEKVLQKFTRQQREAIKSMGLGGLLELRCIRLHHDLLEWLVENFDPSRCLLRVHGRELFLTIKEVQRLLGIHGCGSDIMLVGFSDEAFKKLCDDLKLEGGVITLTDLGASLSPSNNVTLEFKRKFVLYMLGSFLCPTSQPYVTKNYVHVVRDVDTLNGRNWAKLTLQYLTNGISELRRLGSRTPNGCLFLLEVHVNFRVFGKGNQTSPTKKGVPLVGEQNLEKMENVMEIVKGQLGLVLEAFGKLQEVSRPCKEEHEGVEDGKMVGKLLQINKVKGGQHQHHKRTFETPSKMELKMKGTPVQVNIGIPKAYTTPKIGQTTKRVIFLDDVVALSSETGSEFGQNVTASVLPKTKLVKKIPLNHEKSPINGKPNASPNEVVDGCKRRGRKPKEAGDKIQEGPL</sequence>
<evidence type="ECO:0000313" key="2">
    <source>
        <dbReference type="Proteomes" id="UP000828048"/>
    </source>
</evidence>
<dbReference type="Proteomes" id="UP000828048">
    <property type="component" value="Chromosome 8"/>
</dbReference>
<dbReference type="EMBL" id="CM037158">
    <property type="protein sequence ID" value="KAH7851115.1"/>
    <property type="molecule type" value="Genomic_DNA"/>
</dbReference>
<gene>
    <name evidence="1" type="ORF">Vadar_007482</name>
</gene>
<name>A0ACB7YEC9_9ERIC</name>
<protein>
    <submittedName>
        <fullName evidence="1">Uncharacterized protein</fullName>
    </submittedName>
</protein>
<proteinExistence type="predicted"/>